<dbReference type="FunFam" id="1.10.10.60:FF:000001">
    <property type="entry name" value="MYB-related transcription factor"/>
    <property type="match status" value="1"/>
</dbReference>
<name>A0AAD4JN14_PERFH</name>
<dbReference type="InterPro" id="IPR001005">
    <property type="entry name" value="SANT/Myb"/>
</dbReference>
<evidence type="ECO:0000313" key="12">
    <source>
        <dbReference type="Proteomes" id="UP001190926"/>
    </source>
</evidence>
<evidence type="ECO:0000256" key="8">
    <source>
        <dbReference type="SAM" id="MobiDB-lite"/>
    </source>
</evidence>
<proteinExistence type="predicted"/>
<dbReference type="Proteomes" id="UP001190926">
    <property type="component" value="Unassembled WGS sequence"/>
</dbReference>
<feature type="compositionally biased region" description="Polar residues" evidence="8">
    <location>
        <begin position="167"/>
        <end position="187"/>
    </location>
</feature>
<dbReference type="Pfam" id="PF00249">
    <property type="entry name" value="Myb_DNA-binding"/>
    <property type="match status" value="2"/>
</dbReference>
<dbReference type="FunFam" id="1.10.10.60:FF:000157">
    <property type="entry name" value="Myb transcription factor"/>
    <property type="match status" value="1"/>
</dbReference>
<feature type="domain" description="HTH myb-type" evidence="10">
    <location>
        <begin position="9"/>
        <end position="61"/>
    </location>
</feature>
<accession>A0AAD4JN14</accession>
<sequence>MGRSPCCEKSHTNKGAWTKDEDQRLINYIRAHGEGNWRSLPKAAGLLRCGKSCRLRWINYLRPDLKRGNFTEEEDEIIVKLHSLLGNRWSLIAGRLPGRTDNEIKNYWNTHIKRKLISSGIDPQTHRPLNSTAAAKTRLDFRTSTPPPPSSKETVIPMNEPTKIISFPTTDNYSSSAHDTNCNSTTTEESQAQPPPPPGEEESGAGPLDLELSIGLPSQSKYRKSASFNSSSSVESKSLHDFLWPAETLFRAAEVVAPPNCACRYLGFQKGQFGNCQSCNGLYRD</sequence>
<dbReference type="Gene3D" id="1.10.10.60">
    <property type="entry name" value="Homeodomain-like"/>
    <property type="match status" value="2"/>
</dbReference>
<dbReference type="CDD" id="cd00167">
    <property type="entry name" value="SANT"/>
    <property type="match status" value="2"/>
</dbReference>
<evidence type="ECO:0000256" key="6">
    <source>
        <dbReference type="ARBA" id="ARBA00023242"/>
    </source>
</evidence>
<dbReference type="SMART" id="SM00717">
    <property type="entry name" value="SANT"/>
    <property type="match status" value="2"/>
</dbReference>
<dbReference type="SUPFAM" id="SSF46689">
    <property type="entry name" value="Homeodomain-like"/>
    <property type="match status" value="1"/>
</dbReference>
<dbReference type="InterPro" id="IPR017930">
    <property type="entry name" value="Myb_dom"/>
</dbReference>
<evidence type="ECO:0000259" key="10">
    <source>
        <dbReference type="PROSITE" id="PS51294"/>
    </source>
</evidence>
<dbReference type="InterPro" id="IPR009057">
    <property type="entry name" value="Homeodomain-like_sf"/>
</dbReference>
<evidence type="ECO:0000256" key="5">
    <source>
        <dbReference type="ARBA" id="ARBA00023163"/>
    </source>
</evidence>
<evidence type="ECO:0000256" key="1">
    <source>
        <dbReference type="ARBA" id="ARBA00004123"/>
    </source>
</evidence>
<evidence type="ECO:0000256" key="3">
    <source>
        <dbReference type="ARBA" id="ARBA00023015"/>
    </source>
</evidence>
<comment type="function">
    <text evidence="7">Transcription factor.</text>
</comment>
<evidence type="ECO:0000313" key="11">
    <source>
        <dbReference type="EMBL" id="KAH6836013.1"/>
    </source>
</evidence>
<gene>
    <name evidence="11" type="ORF">C2S53_002175</name>
</gene>
<protein>
    <submittedName>
        <fullName evidence="11">Myb domain protein 6</fullName>
    </submittedName>
</protein>
<keyword evidence="5" id="KW-0804">Transcription</keyword>
<evidence type="ECO:0000259" key="9">
    <source>
        <dbReference type="PROSITE" id="PS50090"/>
    </source>
</evidence>
<evidence type="ECO:0000256" key="4">
    <source>
        <dbReference type="ARBA" id="ARBA00023125"/>
    </source>
</evidence>
<dbReference type="PANTHER" id="PTHR47994">
    <property type="entry name" value="F14D16.11-RELATED"/>
    <property type="match status" value="1"/>
</dbReference>
<organism evidence="11 12">
    <name type="scientific">Perilla frutescens var. hirtella</name>
    <name type="common">Perilla citriodora</name>
    <name type="synonym">Perilla setoyensis</name>
    <dbReference type="NCBI Taxonomy" id="608512"/>
    <lineage>
        <taxon>Eukaryota</taxon>
        <taxon>Viridiplantae</taxon>
        <taxon>Streptophyta</taxon>
        <taxon>Embryophyta</taxon>
        <taxon>Tracheophyta</taxon>
        <taxon>Spermatophyta</taxon>
        <taxon>Magnoliopsida</taxon>
        <taxon>eudicotyledons</taxon>
        <taxon>Gunneridae</taxon>
        <taxon>Pentapetalae</taxon>
        <taxon>asterids</taxon>
        <taxon>lamiids</taxon>
        <taxon>Lamiales</taxon>
        <taxon>Lamiaceae</taxon>
        <taxon>Nepetoideae</taxon>
        <taxon>Elsholtzieae</taxon>
        <taxon>Perilla</taxon>
    </lineage>
</organism>
<evidence type="ECO:0000256" key="2">
    <source>
        <dbReference type="ARBA" id="ARBA00022737"/>
    </source>
</evidence>
<dbReference type="AlphaFoldDB" id="A0AAD4JN14"/>
<feature type="domain" description="Myb-like" evidence="9">
    <location>
        <begin position="9"/>
        <end position="61"/>
    </location>
</feature>
<keyword evidence="4" id="KW-0238">DNA-binding</keyword>
<keyword evidence="12" id="KW-1185">Reference proteome</keyword>
<dbReference type="PROSITE" id="PS50090">
    <property type="entry name" value="MYB_LIKE"/>
    <property type="match status" value="2"/>
</dbReference>
<dbReference type="GO" id="GO:0000976">
    <property type="term" value="F:transcription cis-regulatory region binding"/>
    <property type="evidence" value="ECO:0007669"/>
    <property type="project" value="UniProtKB-ARBA"/>
</dbReference>
<keyword evidence="3" id="KW-0805">Transcription regulation</keyword>
<feature type="domain" description="Myb-like" evidence="9">
    <location>
        <begin position="62"/>
        <end position="112"/>
    </location>
</feature>
<feature type="domain" description="HTH myb-type" evidence="10">
    <location>
        <begin position="62"/>
        <end position="116"/>
    </location>
</feature>
<dbReference type="InterPro" id="IPR015495">
    <property type="entry name" value="Myb_TF_plants"/>
</dbReference>
<keyword evidence="2" id="KW-0677">Repeat</keyword>
<evidence type="ECO:0000256" key="7">
    <source>
        <dbReference type="ARBA" id="ARBA00057804"/>
    </source>
</evidence>
<dbReference type="PANTHER" id="PTHR47994:SF5">
    <property type="entry name" value="F14D16.11-RELATED"/>
    <property type="match status" value="1"/>
</dbReference>
<reference evidence="11 12" key="1">
    <citation type="journal article" date="2021" name="Nat. Commun.">
        <title>Incipient diploidization of the medicinal plant Perilla within 10,000 years.</title>
        <authorList>
            <person name="Zhang Y."/>
            <person name="Shen Q."/>
            <person name="Leng L."/>
            <person name="Zhang D."/>
            <person name="Chen S."/>
            <person name="Shi Y."/>
            <person name="Ning Z."/>
            <person name="Chen S."/>
        </authorList>
    </citation>
    <scope>NUCLEOTIDE SEQUENCE [LARGE SCALE GENOMIC DNA]</scope>
    <source>
        <strain evidence="12">cv. PC099</strain>
    </source>
</reference>
<dbReference type="PROSITE" id="PS51294">
    <property type="entry name" value="HTH_MYB"/>
    <property type="match status" value="2"/>
</dbReference>
<comment type="subcellular location">
    <subcellularLocation>
        <location evidence="1">Nucleus</location>
    </subcellularLocation>
</comment>
<keyword evidence="6" id="KW-0539">Nucleus</keyword>
<dbReference type="GO" id="GO:0005634">
    <property type="term" value="C:nucleus"/>
    <property type="evidence" value="ECO:0007669"/>
    <property type="project" value="UniProtKB-SubCell"/>
</dbReference>
<dbReference type="EMBL" id="SDAM02000027">
    <property type="protein sequence ID" value="KAH6836013.1"/>
    <property type="molecule type" value="Genomic_DNA"/>
</dbReference>
<feature type="region of interest" description="Disordered" evidence="8">
    <location>
        <begin position="133"/>
        <end position="212"/>
    </location>
</feature>
<comment type="caution">
    <text evidence="11">The sequence shown here is derived from an EMBL/GenBank/DDBJ whole genome shotgun (WGS) entry which is preliminary data.</text>
</comment>